<dbReference type="SUPFAM" id="SSF53613">
    <property type="entry name" value="Ribokinase-like"/>
    <property type="match status" value="1"/>
</dbReference>
<dbReference type="Pfam" id="PF00294">
    <property type="entry name" value="PfkB"/>
    <property type="match status" value="1"/>
</dbReference>
<dbReference type="Gene3D" id="3.40.1190.20">
    <property type="match status" value="1"/>
</dbReference>
<dbReference type="EMBL" id="MNZM01000114">
    <property type="protein sequence ID" value="OIP82413.1"/>
    <property type="molecule type" value="Genomic_DNA"/>
</dbReference>
<dbReference type="InterPro" id="IPR011611">
    <property type="entry name" value="PfkB_dom"/>
</dbReference>
<comment type="caution">
    <text evidence="2">The sequence shown here is derived from an EMBL/GenBank/DDBJ whole genome shotgun (WGS) entry which is preliminary data.</text>
</comment>
<accession>A0A1J5HAX5</accession>
<evidence type="ECO:0000313" key="2">
    <source>
        <dbReference type="EMBL" id="OIP82413.1"/>
    </source>
</evidence>
<reference evidence="2 3" key="1">
    <citation type="journal article" date="2016" name="Environ. Microbiol.">
        <title>Genomic resolution of a cold subsurface aquifer community provides metabolic insights for novel microbes adapted to high CO concentrations.</title>
        <authorList>
            <person name="Probst A.J."/>
            <person name="Castelle C.J."/>
            <person name="Singh A."/>
            <person name="Brown C.T."/>
            <person name="Anantharaman K."/>
            <person name="Sharon I."/>
            <person name="Hug L.A."/>
            <person name="Burstein D."/>
            <person name="Emerson J.B."/>
            <person name="Thomas B.C."/>
            <person name="Banfield J.F."/>
        </authorList>
    </citation>
    <scope>NUCLEOTIDE SEQUENCE [LARGE SCALE GENOMIC DNA]</scope>
    <source>
        <strain evidence="2">CG2_30_33_16</strain>
    </source>
</reference>
<proteinExistence type="predicted"/>
<evidence type="ECO:0000313" key="3">
    <source>
        <dbReference type="Proteomes" id="UP000183758"/>
    </source>
</evidence>
<dbReference type="AlphaFoldDB" id="A0A1J5HAX5"/>
<evidence type="ECO:0000259" key="1">
    <source>
        <dbReference type="Pfam" id="PF00294"/>
    </source>
</evidence>
<sequence>MPEEHRPSFAGGVHLLSEVKLQVRPMDILYGIYPNFPMENLTNSIEYQSWGGSLSNTFFWLIQFGHKVNVVGTVGNDQVGQALVGSTNPTIYSLSVNPGNSGKFTYFTDSTTGELLAIFYNYYETIHINKNESIKPDTCLIGGFELQTIDNSETLIYPANRYIINLGGVRDGEKLTNLITHLVDKQIVVVGNATEIEKFQSCFDKKTIIITTKAAEGAEIKINNDVIASTKPYNDRPIVDVMGAGDAFLAKFLSDWFKSNFSEDREMLVNALQNAVNFATLVSTYPGARPNAIEKPTRNLQVFT</sequence>
<protein>
    <recommendedName>
        <fullName evidence="1">Carbohydrate kinase PfkB domain-containing protein</fullName>
    </recommendedName>
</protein>
<gene>
    <name evidence="2" type="ORF">AUK04_04765</name>
</gene>
<dbReference type="InterPro" id="IPR029056">
    <property type="entry name" value="Ribokinase-like"/>
</dbReference>
<name>A0A1J5HAX5_9BACT</name>
<dbReference type="Proteomes" id="UP000183758">
    <property type="component" value="Unassembled WGS sequence"/>
</dbReference>
<feature type="domain" description="Carbohydrate kinase PfkB" evidence="1">
    <location>
        <begin position="202"/>
        <end position="291"/>
    </location>
</feature>
<organism evidence="2 3">
    <name type="scientific">Candidatus Roizmanbacteria bacterium CG2_30_33_16</name>
    <dbReference type="NCBI Taxonomy" id="1805340"/>
    <lineage>
        <taxon>Bacteria</taxon>
        <taxon>Candidatus Roizmaniibacteriota</taxon>
    </lineage>
</organism>